<evidence type="ECO:0000313" key="2">
    <source>
        <dbReference type="Proteomes" id="UP001153069"/>
    </source>
</evidence>
<evidence type="ECO:0000313" key="1">
    <source>
        <dbReference type="EMBL" id="CAB9501329.1"/>
    </source>
</evidence>
<reference evidence="1" key="1">
    <citation type="submission" date="2020-06" db="EMBL/GenBank/DDBJ databases">
        <authorList>
            <consortium name="Plant Systems Biology data submission"/>
        </authorList>
    </citation>
    <scope>NUCLEOTIDE SEQUENCE</scope>
    <source>
        <strain evidence="1">D6</strain>
    </source>
</reference>
<gene>
    <name evidence="1" type="ORF">SEMRO_105_G053310.1</name>
</gene>
<comment type="caution">
    <text evidence="1">The sequence shown here is derived from an EMBL/GenBank/DDBJ whole genome shotgun (WGS) entry which is preliminary data.</text>
</comment>
<keyword evidence="2" id="KW-1185">Reference proteome</keyword>
<name>A0A9N8DIF1_9STRA</name>
<sequence>MAAKALPNTFSYRGIPEVHYEYPILSEFEMVKEGIGRGARTSEEQHALATASFLVRLDNFQLRMELELTRALQSSFLLLELEQDATEEQRELHRYCCRRFVRAVKLMLQTLQKSHRELGITTTSSVHKHPRSSEKEETPFYSTQSFHALLRRPEHLACLLRMSVSAWCPIRCTAIGWLSDIFDGNGLMQVQLADGKPFVYHAIAFITAALSNHAISTHPCYNDDPPQEPHEPEFCSGCWQITMTKLTDALERSRSIISPKVIVEEVLPKYGACWSSTFDAANSADADKLYTMNVNLWLQLHRMAHLVVLVEGGTQTRTTSSPALYLLQIQLGQACLQLFHNTLEQTLLDGGLFVQQSSNNDPTHLAVKFNWKSRFVMWYYNCLIPRERDPQLVGLRRRVRAHLLDLLANNVSTWPKATINACHVLSCWLKDSTWNHFHETLPANPEQQWSTFEILLFGPDQVYDKQKQRLLRIMLMQTIGVDEPRCSTCWRTQEDLLLASKKDRRRNGVPYDLRVKASRHWVCGLCEFKRIENMMITQAHMREQAQGVEGQTL</sequence>
<dbReference type="Proteomes" id="UP001153069">
    <property type="component" value="Unassembled WGS sequence"/>
</dbReference>
<protein>
    <submittedName>
        <fullName evidence="1">Uncharacterized protein</fullName>
    </submittedName>
</protein>
<dbReference type="EMBL" id="CAICTM010000104">
    <property type="protein sequence ID" value="CAB9501329.1"/>
    <property type="molecule type" value="Genomic_DNA"/>
</dbReference>
<organism evidence="1 2">
    <name type="scientific">Seminavis robusta</name>
    <dbReference type="NCBI Taxonomy" id="568900"/>
    <lineage>
        <taxon>Eukaryota</taxon>
        <taxon>Sar</taxon>
        <taxon>Stramenopiles</taxon>
        <taxon>Ochrophyta</taxon>
        <taxon>Bacillariophyta</taxon>
        <taxon>Bacillariophyceae</taxon>
        <taxon>Bacillariophycidae</taxon>
        <taxon>Naviculales</taxon>
        <taxon>Naviculaceae</taxon>
        <taxon>Seminavis</taxon>
    </lineage>
</organism>
<proteinExistence type="predicted"/>
<accession>A0A9N8DIF1</accession>
<dbReference type="AlphaFoldDB" id="A0A9N8DIF1"/>